<protein>
    <recommendedName>
        <fullName evidence="6">RING-type domain-containing protein</fullName>
    </recommendedName>
</protein>
<reference evidence="4" key="4">
    <citation type="submission" date="2025-08" db="UniProtKB">
        <authorList>
            <consortium name="Ensembl"/>
        </authorList>
    </citation>
    <scope>IDENTIFICATION</scope>
</reference>
<dbReference type="AlphaFoldDB" id="A0A4W4ELG4"/>
<dbReference type="PANTHER" id="PTHR46858">
    <property type="entry name" value="OS05G0521000 PROTEIN"/>
    <property type="match status" value="1"/>
</dbReference>
<reference evidence="5" key="1">
    <citation type="journal article" date="2014" name="Science">
        <title>Nonhuman genetics. Genomic basis for the convergent evolution of electric organs.</title>
        <authorList>
            <person name="Gallant J.R."/>
            <person name="Traeger L.L."/>
            <person name="Volkening J.D."/>
            <person name="Moffett H."/>
            <person name="Chen P.H."/>
            <person name="Novina C.D."/>
            <person name="Phillips G.N.Jr."/>
            <person name="Anand R."/>
            <person name="Wells G.B."/>
            <person name="Pinch M."/>
            <person name="Guth R."/>
            <person name="Unguez G.A."/>
            <person name="Albert J.S."/>
            <person name="Zakon H.H."/>
            <person name="Samanta M.P."/>
            <person name="Sussman M.R."/>
        </authorList>
    </citation>
    <scope>NUCLEOTIDE SEQUENCE [LARGE SCALE GENOMIC DNA]</scope>
</reference>
<dbReference type="GO" id="GO:0008270">
    <property type="term" value="F:zinc ion binding"/>
    <property type="evidence" value="ECO:0007669"/>
    <property type="project" value="UniProtKB-KW"/>
</dbReference>
<keyword evidence="1" id="KW-0479">Metal-binding</keyword>
<keyword evidence="5" id="KW-1185">Reference proteome</keyword>
<dbReference type="PANTHER" id="PTHR46858:SF5">
    <property type="entry name" value="E3 UBIQUITIN-PROTEIN LIGASE APD1-RELATED"/>
    <property type="match status" value="1"/>
</dbReference>
<evidence type="ECO:0008006" key="6">
    <source>
        <dbReference type="Google" id="ProtNLM"/>
    </source>
</evidence>
<dbReference type="GO" id="GO:0061630">
    <property type="term" value="F:ubiquitin protein ligase activity"/>
    <property type="evidence" value="ECO:0007669"/>
    <property type="project" value="TreeGrafter"/>
</dbReference>
<dbReference type="GO" id="GO:0010468">
    <property type="term" value="P:regulation of gene expression"/>
    <property type="evidence" value="ECO:0007669"/>
    <property type="project" value="TreeGrafter"/>
</dbReference>
<dbReference type="Proteomes" id="UP000314983">
    <property type="component" value="Chromosome 16"/>
</dbReference>
<evidence type="ECO:0000313" key="5">
    <source>
        <dbReference type="Proteomes" id="UP000314983"/>
    </source>
</evidence>
<evidence type="ECO:0000256" key="3">
    <source>
        <dbReference type="ARBA" id="ARBA00022833"/>
    </source>
</evidence>
<reference evidence="4" key="3">
    <citation type="submission" date="2020-05" db="EMBL/GenBank/DDBJ databases">
        <title>Electrophorus electricus (electric eel) genome, fEleEle1, primary haplotype.</title>
        <authorList>
            <person name="Myers G."/>
            <person name="Meyer A."/>
            <person name="Fedrigo O."/>
            <person name="Formenti G."/>
            <person name="Rhie A."/>
            <person name="Tracey A."/>
            <person name="Sims Y."/>
            <person name="Jarvis E.D."/>
        </authorList>
    </citation>
    <scope>NUCLEOTIDE SEQUENCE [LARGE SCALE GENOMIC DNA]</scope>
</reference>
<organism evidence="4 5">
    <name type="scientific">Electrophorus electricus</name>
    <name type="common">Electric eel</name>
    <name type="synonym">Gymnotus electricus</name>
    <dbReference type="NCBI Taxonomy" id="8005"/>
    <lineage>
        <taxon>Eukaryota</taxon>
        <taxon>Metazoa</taxon>
        <taxon>Chordata</taxon>
        <taxon>Craniata</taxon>
        <taxon>Vertebrata</taxon>
        <taxon>Euteleostomi</taxon>
        <taxon>Actinopterygii</taxon>
        <taxon>Neopterygii</taxon>
        <taxon>Teleostei</taxon>
        <taxon>Ostariophysi</taxon>
        <taxon>Gymnotiformes</taxon>
        <taxon>Gymnotoidei</taxon>
        <taxon>Gymnotidae</taxon>
        <taxon>Electrophorus</taxon>
    </lineage>
</organism>
<dbReference type="Ensembl" id="ENSEEET00000012874.2">
    <property type="protein sequence ID" value="ENSEEEP00000012727.1"/>
    <property type="gene ID" value="ENSEEEG00000006397.2"/>
</dbReference>
<dbReference type="Gene3D" id="3.30.40.10">
    <property type="entry name" value="Zinc/RING finger domain, C3HC4 (zinc finger)"/>
    <property type="match status" value="1"/>
</dbReference>
<sequence>DACSGYTFLGKAPARAAPGTQKRENQELLDGKAKGGRQALLEPCRLCRVRPRDGNIIHGCTAHMITCFSCARKLHRFHMPCPGCGQVIQKVIKVFIA</sequence>
<accession>A0A4W4ELG4</accession>
<keyword evidence="3" id="KW-0862">Zinc</keyword>
<proteinExistence type="predicted"/>
<evidence type="ECO:0000256" key="2">
    <source>
        <dbReference type="ARBA" id="ARBA00022771"/>
    </source>
</evidence>
<dbReference type="InterPro" id="IPR013083">
    <property type="entry name" value="Znf_RING/FYVE/PHD"/>
</dbReference>
<reference evidence="4" key="5">
    <citation type="submission" date="2025-09" db="UniProtKB">
        <authorList>
            <consortium name="Ensembl"/>
        </authorList>
    </citation>
    <scope>IDENTIFICATION</scope>
</reference>
<keyword evidence="2" id="KW-0863">Zinc-finger</keyword>
<dbReference type="GO" id="GO:0016567">
    <property type="term" value="P:protein ubiquitination"/>
    <property type="evidence" value="ECO:0007669"/>
    <property type="project" value="TreeGrafter"/>
</dbReference>
<dbReference type="GeneTree" id="ENSGT00530000063539"/>
<dbReference type="Pfam" id="PF13920">
    <property type="entry name" value="zf-C3HC4_3"/>
    <property type="match status" value="1"/>
</dbReference>
<dbReference type="STRING" id="8005.ENSEEEP00000012727"/>
<name>A0A4W4ELG4_ELEEL</name>
<dbReference type="GO" id="GO:0043066">
    <property type="term" value="P:negative regulation of apoptotic process"/>
    <property type="evidence" value="ECO:0007669"/>
    <property type="project" value="TreeGrafter"/>
</dbReference>
<evidence type="ECO:0000313" key="4">
    <source>
        <dbReference type="Ensembl" id="ENSEEEP00000012727.1"/>
    </source>
</evidence>
<evidence type="ECO:0000256" key="1">
    <source>
        <dbReference type="ARBA" id="ARBA00022723"/>
    </source>
</evidence>
<reference evidence="5" key="2">
    <citation type="journal article" date="2017" name="Sci. Adv.">
        <title>A tail of two voltages: Proteomic comparison of the three electric organs of the electric eel.</title>
        <authorList>
            <person name="Traeger L.L."/>
            <person name="Sabat G."/>
            <person name="Barrett-Wilt G.A."/>
            <person name="Wells G.B."/>
            <person name="Sussman M.R."/>
        </authorList>
    </citation>
    <scope>NUCLEOTIDE SEQUENCE [LARGE SCALE GENOMIC DNA]</scope>
</reference>